<evidence type="ECO:0000256" key="3">
    <source>
        <dbReference type="ARBA" id="ARBA00022553"/>
    </source>
</evidence>
<feature type="modified residue" description="4-aspartylphosphate" evidence="8">
    <location>
        <position position="73"/>
    </location>
</feature>
<keyword evidence="2" id="KW-0963">Cytoplasm</keyword>
<dbReference type="PROSITE" id="PS00041">
    <property type="entry name" value="HTH_ARAC_FAMILY_1"/>
    <property type="match status" value="1"/>
</dbReference>
<evidence type="ECO:0000256" key="6">
    <source>
        <dbReference type="ARBA" id="ARBA00023125"/>
    </source>
</evidence>
<dbReference type="Gene3D" id="3.40.50.2300">
    <property type="match status" value="1"/>
</dbReference>
<comment type="subcellular location">
    <subcellularLocation>
        <location evidence="1">Cytoplasm</location>
    </subcellularLocation>
</comment>
<dbReference type="SUPFAM" id="SSF46689">
    <property type="entry name" value="Homeodomain-like"/>
    <property type="match status" value="2"/>
</dbReference>
<evidence type="ECO:0000313" key="12">
    <source>
        <dbReference type="Proteomes" id="UP000249163"/>
    </source>
</evidence>
<evidence type="ECO:0000256" key="7">
    <source>
        <dbReference type="ARBA" id="ARBA00023163"/>
    </source>
</evidence>
<proteinExistence type="predicted"/>
<evidence type="ECO:0008006" key="13">
    <source>
        <dbReference type="Google" id="ProtNLM"/>
    </source>
</evidence>
<dbReference type="GO" id="GO:0005737">
    <property type="term" value="C:cytoplasm"/>
    <property type="evidence" value="ECO:0007669"/>
    <property type="project" value="UniProtKB-SubCell"/>
</dbReference>
<feature type="domain" description="Response regulatory" evidence="10">
    <location>
        <begin position="21"/>
        <end position="138"/>
    </location>
</feature>
<dbReference type="SMART" id="SM00448">
    <property type="entry name" value="REC"/>
    <property type="match status" value="1"/>
</dbReference>
<dbReference type="Proteomes" id="UP000249163">
    <property type="component" value="Chromosome"/>
</dbReference>
<dbReference type="Gene3D" id="1.10.10.60">
    <property type="entry name" value="Homeodomain-like"/>
    <property type="match status" value="2"/>
</dbReference>
<evidence type="ECO:0000259" key="9">
    <source>
        <dbReference type="PROSITE" id="PS01124"/>
    </source>
</evidence>
<dbReference type="InterPro" id="IPR018060">
    <property type="entry name" value="HTH_AraC"/>
</dbReference>
<keyword evidence="7" id="KW-0804">Transcription</keyword>
<evidence type="ECO:0000313" key="11">
    <source>
        <dbReference type="EMBL" id="AWV31772.1"/>
    </source>
</evidence>
<dbReference type="AlphaFoldDB" id="A0AAD0KIW7"/>
<dbReference type="Pfam" id="PF12833">
    <property type="entry name" value="HTH_18"/>
    <property type="match status" value="1"/>
</dbReference>
<dbReference type="EMBL" id="CP021965">
    <property type="protein sequence ID" value="AWV31772.1"/>
    <property type="molecule type" value="Genomic_DNA"/>
</dbReference>
<dbReference type="InterPro" id="IPR001789">
    <property type="entry name" value="Sig_transdc_resp-reg_receiver"/>
</dbReference>
<name>A0AAD0KIW7_9BACL</name>
<dbReference type="PANTHER" id="PTHR42713:SF3">
    <property type="entry name" value="TRANSCRIPTIONAL REGULATORY PROTEIN HPTR"/>
    <property type="match status" value="1"/>
</dbReference>
<keyword evidence="5" id="KW-0805">Transcription regulation</keyword>
<dbReference type="InterPro" id="IPR020449">
    <property type="entry name" value="Tscrpt_reg_AraC-type_HTH"/>
</dbReference>
<dbReference type="PANTHER" id="PTHR42713">
    <property type="entry name" value="HISTIDINE KINASE-RELATED"/>
    <property type="match status" value="1"/>
</dbReference>
<dbReference type="InterPro" id="IPR009057">
    <property type="entry name" value="Homeodomain-like_sf"/>
</dbReference>
<dbReference type="GO" id="GO:0043565">
    <property type="term" value="F:sequence-specific DNA binding"/>
    <property type="evidence" value="ECO:0007669"/>
    <property type="project" value="InterPro"/>
</dbReference>
<dbReference type="PRINTS" id="PR00032">
    <property type="entry name" value="HTHARAC"/>
</dbReference>
<dbReference type="SUPFAM" id="SSF52172">
    <property type="entry name" value="CheY-like"/>
    <property type="match status" value="1"/>
</dbReference>
<feature type="domain" description="HTH araC/xylS-type" evidence="9">
    <location>
        <begin position="172"/>
        <end position="273"/>
    </location>
</feature>
<evidence type="ECO:0000256" key="1">
    <source>
        <dbReference type="ARBA" id="ARBA00004496"/>
    </source>
</evidence>
<dbReference type="PROSITE" id="PS01124">
    <property type="entry name" value="HTH_ARAC_FAMILY_2"/>
    <property type="match status" value="1"/>
</dbReference>
<keyword evidence="6" id="KW-0238">DNA-binding</keyword>
<protein>
    <recommendedName>
        <fullName evidence="13">DNA-binding response regulator</fullName>
    </recommendedName>
</protein>
<dbReference type="GO" id="GO:0000160">
    <property type="term" value="P:phosphorelay signal transduction system"/>
    <property type="evidence" value="ECO:0007669"/>
    <property type="project" value="UniProtKB-KW"/>
</dbReference>
<gene>
    <name evidence="11" type="ORF">CD191_03530</name>
</gene>
<keyword evidence="3 8" id="KW-0597">Phosphoprotein</keyword>
<dbReference type="InterPro" id="IPR011006">
    <property type="entry name" value="CheY-like_superfamily"/>
</dbReference>
<evidence type="ECO:0000256" key="4">
    <source>
        <dbReference type="ARBA" id="ARBA00023012"/>
    </source>
</evidence>
<evidence type="ECO:0000256" key="2">
    <source>
        <dbReference type="ARBA" id="ARBA00022490"/>
    </source>
</evidence>
<evidence type="ECO:0000256" key="5">
    <source>
        <dbReference type="ARBA" id="ARBA00023015"/>
    </source>
</evidence>
<dbReference type="SMART" id="SM00342">
    <property type="entry name" value="HTH_ARAC"/>
    <property type="match status" value="1"/>
</dbReference>
<dbReference type="GO" id="GO:0003700">
    <property type="term" value="F:DNA-binding transcription factor activity"/>
    <property type="evidence" value="ECO:0007669"/>
    <property type="project" value="InterPro"/>
</dbReference>
<accession>A0AAD0KIW7</accession>
<reference evidence="11 12" key="1">
    <citation type="submission" date="2017-06" db="EMBL/GenBank/DDBJ databases">
        <title>Complete genome sequence of Paenibacillus odorifer CBA7130.</title>
        <authorList>
            <person name="Nam Y.-D."/>
            <person name="Kang J."/>
            <person name="Chung W.-H."/>
        </authorList>
    </citation>
    <scope>NUCLEOTIDE SEQUENCE [LARGE SCALE GENOMIC DNA]</scope>
    <source>
        <strain evidence="11 12">CBA7130</strain>
    </source>
</reference>
<evidence type="ECO:0000256" key="8">
    <source>
        <dbReference type="PROSITE-ProRule" id="PRU00169"/>
    </source>
</evidence>
<dbReference type="PROSITE" id="PS50110">
    <property type="entry name" value="RESPONSE_REGULATORY"/>
    <property type="match status" value="1"/>
</dbReference>
<dbReference type="InterPro" id="IPR051552">
    <property type="entry name" value="HptR"/>
</dbReference>
<dbReference type="InterPro" id="IPR018062">
    <property type="entry name" value="HTH_AraC-typ_CS"/>
</dbReference>
<organism evidence="11 12">
    <name type="scientific">Paenibacillus odorifer</name>
    <dbReference type="NCBI Taxonomy" id="189426"/>
    <lineage>
        <taxon>Bacteria</taxon>
        <taxon>Bacillati</taxon>
        <taxon>Bacillota</taxon>
        <taxon>Bacilli</taxon>
        <taxon>Bacillales</taxon>
        <taxon>Paenibacillaceae</taxon>
        <taxon>Paenibacillus</taxon>
    </lineage>
</organism>
<dbReference type="Pfam" id="PF00072">
    <property type="entry name" value="Response_reg"/>
    <property type="match status" value="1"/>
</dbReference>
<dbReference type="CDD" id="cd17536">
    <property type="entry name" value="REC_YesN-like"/>
    <property type="match status" value="1"/>
</dbReference>
<sequence length="278" mass="31980">MALPLWSFEYLWTGSGMKMWKIVIVDDETIIRKGLRQYIEESPYLFEVAGEAKSANEALNMVEEAPPHVCLVDINMPNINGLDLMNILRERCPSVLVVIISGYDNFEYARQAVQLQAFDYVLKPVPKSDLNKLLHRIDEHLQVKYPLHSHEGRVDKERELPGYTGDGTVLIQKVTEYIDSHYQDPELSITRVAALFHINQTYLSKRMKQEIGASFLDYVTELRISKAKEILDDVMPNIKIGDLAVKVGYKSQYYFSRVFKNRVGSSPLEYKKHPFGYG</sequence>
<evidence type="ECO:0000259" key="10">
    <source>
        <dbReference type="PROSITE" id="PS50110"/>
    </source>
</evidence>
<keyword evidence="4" id="KW-0902">Two-component regulatory system</keyword>